<keyword evidence="2" id="KW-1185">Reference proteome</keyword>
<dbReference type="EMBL" id="EQ973772">
    <property type="protein sequence ID" value="EEF52632.1"/>
    <property type="molecule type" value="Genomic_DNA"/>
</dbReference>
<proteinExistence type="predicted"/>
<protein>
    <submittedName>
        <fullName evidence="1">Uncharacterized protein</fullName>
    </submittedName>
</protein>
<evidence type="ECO:0000313" key="1">
    <source>
        <dbReference type="EMBL" id="EEF52632.1"/>
    </source>
</evidence>
<name>B9R802_RICCO</name>
<gene>
    <name evidence="1" type="ORF">RCOM_1595760</name>
</gene>
<accession>B9R802</accession>
<dbReference type="AlphaFoldDB" id="B9R802"/>
<organism evidence="1 2">
    <name type="scientific">Ricinus communis</name>
    <name type="common">Castor bean</name>
    <dbReference type="NCBI Taxonomy" id="3988"/>
    <lineage>
        <taxon>Eukaryota</taxon>
        <taxon>Viridiplantae</taxon>
        <taxon>Streptophyta</taxon>
        <taxon>Embryophyta</taxon>
        <taxon>Tracheophyta</taxon>
        <taxon>Spermatophyta</taxon>
        <taxon>Magnoliopsida</taxon>
        <taxon>eudicotyledons</taxon>
        <taxon>Gunneridae</taxon>
        <taxon>Pentapetalae</taxon>
        <taxon>rosids</taxon>
        <taxon>fabids</taxon>
        <taxon>Malpighiales</taxon>
        <taxon>Euphorbiaceae</taxon>
        <taxon>Acalyphoideae</taxon>
        <taxon>Acalypheae</taxon>
        <taxon>Ricinus</taxon>
    </lineage>
</organism>
<evidence type="ECO:0000313" key="2">
    <source>
        <dbReference type="Proteomes" id="UP000008311"/>
    </source>
</evidence>
<reference evidence="2" key="1">
    <citation type="journal article" date="2010" name="Nat. Biotechnol.">
        <title>Draft genome sequence of the oilseed species Ricinus communis.</title>
        <authorList>
            <person name="Chan A.P."/>
            <person name="Crabtree J."/>
            <person name="Zhao Q."/>
            <person name="Lorenzi H."/>
            <person name="Orvis J."/>
            <person name="Puiu D."/>
            <person name="Melake-Berhan A."/>
            <person name="Jones K.M."/>
            <person name="Redman J."/>
            <person name="Chen G."/>
            <person name="Cahoon E.B."/>
            <person name="Gedil M."/>
            <person name="Stanke M."/>
            <person name="Haas B.J."/>
            <person name="Wortman J.R."/>
            <person name="Fraser-Liggett C.M."/>
            <person name="Ravel J."/>
            <person name="Rabinowicz P.D."/>
        </authorList>
    </citation>
    <scope>NUCLEOTIDE SEQUENCE [LARGE SCALE GENOMIC DNA]</scope>
    <source>
        <strain evidence="2">cv. Hale</strain>
    </source>
</reference>
<sequence length="81" mass="9170">MDPSSSFEELGLNLFPSHSENEEIPVNLTHYRNSHTQNSQTQLNQNLTINLNQPTLDNNANLAAIFSEFTIQLKELTRAIT</sequence>
<dbReference type="Proteomes" id="UP000008311">
    <property type="component" value="Unassembled WGS sequence"/>
</dbReference>
<dbReference type="InParanoid" id="B9R802"/>